<name>A0A7Y0AAY1_9BACT</name>
<dbReference type="EMBL" id="JABBGH010000001">
    <property type="protein sequence ID" value="NML64016.1"/>
    <property type="molecule type" value="Genomic_DNA"/>
</dbReference>
<feature type="chain" id="PRO_5031340453" description="Viral A-type inclusion protein" evidence="2">
    <location>
        <begin position="23"/>
        <end position="156"/>
    </location>
</feature>
<dbReference type="AlphaFoldDB" id="A0A7Y0AAY1"/>
<keyword evidence="4" id="KW-1185">Reference proteome</keyword>
<proteinExistence type="predicted"/>
<evidence type="ECO:0000313" key="3">
    <source>
        <dbReference type="EMBL" id="NML64016.1"/>
    </source>
</evidence>
<protein>
    <recommendedName>
        <fullName evidence="5">Viral A-type inclusion protein</fullName>
    </recommendedName>
</protein>
<gene>
    <name evidence="3" type="ORF">HHL22_02245</name>
</gene>
<organism evidence="3 4">
    <name type="scientific">Hymenobacter polaris</name>
    <dbReference type="NCBI Taxonomy" id="2682546"/>
    <lineage>
        <taxon>Bacteria</taxon>
        <taxon>Pseudomonadati</taxon>
        <taxon>Bacteroidota</taxon>
        <taxon>Cytophagia</taxon>
        <taxon>Cytophagales</taxon>
        <taxon>Hymenobacteraceae</taxon>
        <taxon>Hymenobacter</taxon>
    </lineage>
</organism>
<evidence type="ECO:0000256" key="1">
    <source>
        <dbReference type="SAM" id="MobiDB-lite"/>
    </source>
</evidence>
<dbReference type="Proteomes" id="UP000559626">
    <property type="component" value="Unassembled WGS sequence"/>
</dbReference>
<feature type="region of interest" description="Disordered" evidence="1">
    <location>
        <begin position="137"/>
        <end position="156"/>
    </location>
</feature>
<evidence type="ECO:0000313" key="4">
    <source>
        <dbReference type="Proteomes" id="UP000559626"/>
    </source>
</evidence>
<comment type="caution">
    <text evidence="3">The sequence shown here is derived from an EMBL/GenBank/DDBJ whole genome shotgun (WGS) entry which is preliminary data.</text>
</comment>
<feature type="signal peptide" evidence="2">
    <location>
        <begin position="1"/>
        <end position="22"/>
    </location>
</feature>
<accession>A0A7Y0AAY1</accession>
<dbReference type="PROSITE" id="PS51257">
    <property type="entry name" value="PROKAR_LIPOPROTEIN"/>
    <property type="match status" value="1"/>
</dbReference>
<keyword evidence="2" id="KW-0732">Signal</keyword>
<evidence type="ECO:0000256" key="2">
    <source>
        <dbReference type="SAM" id="SignalP"/>
    </source>
</evidence>
<evidence type="ECO:0008006" key="5">
    <source>
        <dbReference type="Google" id="ProtNLM"/>
    </source>
</evidence>
<sequence length="156" mass="16573">MKKLLPLPLCAALLLASCNGPAATTAAPTTPEAQAKAAQDSLMAHHDRLMGQADRLIALAARLQASPTPPRPLLARMQAADNAMMSWMHQYSPPDSAAPAPQRLTYLQTQQRQLAGIEQQLTAALDSATAVARQLPADSAAPAATPKMRMDPKMKM</sequence>
<dbReference type="RefSeq" id="WP_169529343.1">
    <property type="nucleotide sequence ID" value="NZ_JABBGH010000001.1"/>
</dbReference>
<reference evidence="3 4" key="1">
    <citation type="submission" date="2020-04" db="EMBL/GenBank/DDBJ databases">
        <title>Hymenobacter polaris sp. nov., isolated from Arctic soil.</title>
        <authorList>
            <person name="Dahal R.H."/>
        </authorList>
    </citation>
    <scope>NUCLEOTIDE SEQUENCE [LARGE SCALE GENOMIC DNA]</scope>
    <source>
        <strain evidence="3 4">RP-2-7</strain>
    </source>
</reference>